<dbReference type="EMBL" id="LR746272">
    <property type="protein sequence ID" value="CAA7403033.1"/>
    <property type="molecule type" value="Genomic_DNA"/>
</dbReference>
<keyword evidence="4" id="KW-1185">Reference proteome</keyword>
<name>A0A7I8J7T5_SPIIN</name>
<gene>
    <name evidence="2" type="ORF">SI7747_09012646</name>
    <name evidence="3" type="ORF">SI8410_09013711</name>
</gene>
<accession>A0A7I8J7T5</accession>
<dbReference type="Proteomes" id="UP000663760">
    <property type="component" value="Chromosome 9"/>
</dbReference>
<dbReference type="AlphaFoldDB" id="A0A7I8J7T5"/>
<dbReference type="PANTHER" id="PTHR33168">
    <property type="entry name" value="STRESS INDUCED PROTEIN-RELATED"/>
    <property type="match status" value="1"/>
</dbReference>
<dbReference type="OrthoDB" id="1688035at2759"/>
<protein>
    <submittedName>
        <fullName evidence="2">Uncharacterized protein</fullName>
    </submittedName>
</protein>
<evidence type="ECO:0000313" key="2">
    <source>
        <dbReference type="EMBL" id="CAA2626961.1"/>
    </source>
</evidence>
<proteinExistence type="predicted"/>
<dbReference type="EMBL" id="LR743596">
    <property type="protein sequence ID" value="CAA2626961.1"/>
    <property type="molecule type" value="Genomic_DNA"/>
</dbReference>
<feature type="region of interest" description="Disordered" evidence="1">
    <location>
        <begin position="149"/>
        <end position="173"/>
    </location>
</feature>
<reference evidence="2" key="1">
    <citation type="submission" date="2019-12" db="EMBL/GenBank/DDBJ databases">
        <authorList>
            <person name="Scholz U."/>
            <person name="Mascher M."/>
            <person name="Fiebig A."/>
        </authorList>
    </citation>
    <scope>NUCLEOTIDE SEQUENCE</scope>
</reference>
<sequence length="173" mass="19934">MEWSGTAEFSPQRSRRFRSAVLDIGRWCNWSTRRGCRRRKEDEGGEAEFFAPPGRRRREEGEGGEEEFFAPPSRRRVRRRATAWRVLSRRLLTEKRRMFSSGVGKVRMAYDPRSYAQNFEEPGAAMAWVDEEEERCRSFSARFAVPSRVFSGAGGSTDDPAEEDGEKNLPAVM</sequence>
<organism evidence="2">
    <name type="scientific">Spirodela intermedia</name>
    <name type="common">Intermediate duckweed</name>
    <dbReference type="NCBI Taxonomy" id="51605"/>
    <lineage>
        <taxon>Eukaryota</taxon>
        <taxon>Viridiplantae</taxon>
        <taxon>Streptophyta</taxon>
        <taxon>Embryophyta</taxon>
        <taxon>Tracheophyta</taxon>
        <taxon>Spermatophyta</taxon>
        <taxon>Magnoliopsida</taxon>
        <taxon>Liliopsida</taxon>
        <taxon>Araceae</taxon>
        <taxon>Lemnoideae</taxon>
        <taxon>Spirodela</taxon>
    </lineage>
</organism>
<evidence type="ECO:0000313" key="4">
    <source>
        <dbReference type="Proteomes" id="UP000663760"/>
    </source>
</evidence>
<feature type="region of interest" description="Disordered" evidence="1">
    <location>
        <begin position="38"/>
        <end position="73"/>
    </location>
</feature>
<evidence type="ECO:0000256" key="1">
    <source>
        <dbReference type="SAM" id="MobiDB-lite"/>
    </source>
</evidence>
<evidence type="ECO:0000313" key="3">
    <source>
        <dbReference type="EMBL" id="CAA7403033.1"/>
    </source>
</evidence>